<dbReference type="Gene3D" id="2.60.120.200">
    <property type="match status" value="1"/>
</dbReference>
<dbReference type="PANTHER" id="PTHR10963">
    <property type="entry name" value="GLYCOSYL HYDROLASE-RELATED"/>
    <property type="match status" value="1"/>
</dbReference>
<sequence>MKYSHVPYGCGTWPAFFTLGRGPWPDAGEVDILEYVNNDVSKSSMHIGASCTLNAAAVDKKGSMPDRNNMNYNCRTSYPGHLGCAPNKWMKTGQGWSQDPGVVAMEWTPDFVKIFFIPQGAIPNDLSVDAPTPEDWDQWLFSYYPITESGCSAEVMQAQQLVMQIGFCGDWASKVWHLDATCKPLMKQCRSVDPLHEYAPQEDCCTQFIESPEQDEYLKERAYFNISWVKVFQKT</sequence>
<dbReference type="PANTHER" id="PTHR10963:SF24">
    <property type="entry name" value="GLYCOSIDASE C21B10.07-RELATED"/>
    <property type="match status" value="1"/>
</dbReference>
<evidence type="ECO:0000259" key="1">
    <source>
        <dbReference type="PROSITE" id="PS51762"/>
    </source>
</evidence>
<proteinExistence type="predicted"/>
<accession>A0A7S2KIT3</accession>
<dbReference type="SUPFAM" id="SSF49899">
    <property type="entry name" value="Concanavalin A-like lectins/glucanases"/>
    <property type="match status" value="1"/>
</dbReference>
<dbReference type="AlphaFoldDB" id="A0A7S2KIT3"/>
<evidence type="ECO:0000313" key="2">
    <source>
        <dbReference type="EMBL" id="CAD9578090.1"/>
    </source>
</evidence>
<dbReference type="GO" id="GO:0004553">
    <property type="term" value="F:hydrolase activity, hydrolyzing O-glycosyl compounds"/>
    <property type="evidence" value="ECO:0007669"/>
    <property type="project" value="InterPro"/>
</dbReference>
<gene>
    <name evidence="2" type="ORF">BRAN1462_LOCUS30550</name>
</gene>
<dbReference type="InterPro" id="IPR013320">
    <property type="entry name" value="ConA-like_dom_sf"/>
</dbReference>
<reference evidence="2" key="1">
    <citation type="submission" date="2021-01" db="EMBL/GenBank/DDBJ databases">
        <authorList>
            <person name="Corre E."/>
            <person name="Pelletier E."/>
            <person name="Niang G."/>
            <person name="Scheremetjew M."/>
            <person name="Finn R."/>
            <person name="Kale V."/>
            <person name="Holt S."/>
            <person name="Cochrane G."/>
            <person name="Meng A."/>
            <person name="Brown T."/>
            <person name="Cohen L."/>
        </authorList>
    </citation>
    <scope>NUCLEOTIDE SEQUENCE</scope>
    <source>
        <strain evidence="2">RCC3387</strain>
    </source>
</reference>
<name>A0A7S2KIT3_9DINO</name>
<dbReference type="Pfam" id="PF26113">
    <property type="entry name" value="GH16_XgeA"/>
    <property type="match status" value="1"/>
</dbReference>
<organism evidence="2">
    <name type="scientific">Zooxanthella nutricula</name>
    <dbReference type="NCBI Taxonomy" id="1333877"/>
    <lineage>
        <taxon>Eukaryota</taxon>
        <taxon>Sar</taxon>
        <taxon>Alveolata</taxon>
        <taxon>Dinophyceae</taxon>
        <taxon>Peridiniales</taxon>
        <taxon>Peridiniales incertae sedis</taxon>
        <taxon>Zooxanthella</taxon>
    </lineage>
</organism>
<feature type="domain" description="GH16" evidence="1">
    <location>
        <begin position="1"/>
        <end position="180"/>
    </location>
</feature>
<dbReference type="GO" id="GO:0009251">
    <property type="term" value="P:glucan catabolic process"/>
    <property type="evidence" value="ECO:0007669"/>
    <property type="project" value="TreeGrafter"/>
</dbReference>
<dbReference type="EMBL" id="HBGW01047960">
    <property type="protein sequence ID" value="CAD9578090.1"/>
    <property type="molecule type" value="Transcribed_RNA"/>
</dbReference>
<protein>
    <recommendedName>
        <fullName evidence="1">GH16 domain-containing protein</fullName>
    </recommendedName>
</protein>
<dbReference type="PROSITE" id="PS51762">
    <property type="entry name" value="GH16_2"/>
    <property type="match status" value="1"/>
</dbReference>
<dbReference type="InterPro" id="IPR000757">
    <property type="entry name" value="Beta-glucanase-like"/>
</dbReference>
<dbReference type="InterPro" id="IPR050546">
    <property type="entry name" value="Glycosyl_Hydrlase_16"/>
</dbReference>